<dbReference type="RefSeq" id="WP_379022696.1">
    <property type="nucleotide sequence ID" value="NZ_JBHRTA010000035.1"/>
</dbReference>
<organism evidence="2 3">
    <name type="scientific">Parapedobacter deserti</name>
    <dbReference type="NCBI Taxonomy" id="1912957"/>
    <lineage>
        <taxon>Bacteria</taxon>
        <taxon>Pseudomonadati</taxon>
        <taxon>Bacteroidota</taxon>
        <taxon>Sphingobacteriia</taxon>
        <taxon>Sphingobacteriales</taxon>
        <taxon>Sphingobacteriaceae</taxon>
        <taxon>Parapedobacter</taxon>
    </lineage>
</organism>
<feature type="transmembrane region" description="Helical" evidence="1">
    <location>
        <begin position="114"/>
        <end position="134"/>
    </location>
</feature>
<keyword evidence="3" id="KW-1185">Reference proteome</keyword>
<protein>
    <recommendedName>
        <fullName evidence="4">Integral membrane protein</fullName>
    </recommendedName>
</protein>
<gene>
    <name evidence="2" type="ORF">ACFOET_11490</name>
</gene>
<feature type="transmembrane region" description="Helical" evidence="1">
    <location>
        <begin position="155"/>
        <end position="177"/>
    </location>
</feature>
<accession>A0ABV7JMX1</accession>
<dbReference type="EMBL" id="JBHRTA010000035">
    <property type="protein sequence ID" value="MFC3198235.1"/>
    <property type="molecule type" value="Genomic_DNA"/>
</dbReference>
<keyword evidence="1" id="KW-0812">Transmembrane</keyword>
<proteinExistence type="predicted"/>
<feature type="transmembrane region" description="Helical" evidence="1">
    <location>
        <begin position="189"/>
        <end position="209"/>
    </location>
</feature>
<evidence type="ECO:0000313" key="3">
    <source>
        <dbReference type="Proteomes" id="UP001595526"/>
    </source>
</evidence>
<feature type="transmembrane region" description="Helical" evidence="1">
    <location>
        <begin position="6"/>
        <end position="22"/>
    </location>
</feature>
<dbReference type="Proteomes" id="UP001595526">
    <property type="component" value="Unassembled WGS sequence"/>
</dbReference>
<comment type="caution">
    <text evidence="2">The sequence shown here is derived from an EMBL/GenBank/DDBJ whole genome shotgun (WGS) entry which is preliminary data.</text>
</comment>
<evidence type="ECO:0000313" key="2">
    <source>
        <dbReference type="EMBL" id="MFC3198235.1"/>
    </source>
</evidence>
<evidence type="ECO:0008006" key="4">
    <source>
        <dbReference type="Google" id="ProtNLM"/>
    </source>
</evidence>
<sequence length="220" mass="25009">MIALLNVIIQATCLVAACRYLWHDPEWHWAAMPWYLALVTATEAFGGYLGSVLGINSVPLYNLFLLIEGTFISYFCYRLCRPYGMRFIHWCCWMLVFTGTYTAELTIAGSFSSYATATIILVSLSFVAGCLYYGAELFRLGDVRTSLHRHGPSMWIIAIAYFYSGTLIASLPANALITLQIGIAGIPVYSLVFLLLNYILYTLWIYTFLCRYRNRTSQRQ</sequence>
<evidence type="ECO:0000256" key="1">
    <source>
        <dbReference type="SAM" id="Phobius"/>
    </source>
</evidence>
<feature type="transmembrane region" description="Helical" evidence="1">
    <location>
        <begin position="34"/>
        <end position="55"/>
    </location>
</feature>
<reference evidence="3" key="1">
    <citation type="journal article" date="2019" name="Int. J. Syst. Evol. Microbiol.">
        <title>The Global Catalogue of Microorganisms (GCM) 10K type strain sequencing project: providing services to taxonomists for standard genome sequencing and annotation.</title>
        <authorList>
            <consortium name="The Broad Institute Genomics Platform"/>
            <consortium name="The Broad Institute Genome Sequencing Center for Infectious Disease"/>
            <person name="Wu L."/>
            <person name="Ma J."/>
        </authorList>
    </citation>
    <scope>NUCLEOTIDE SEQUENCE [LARGE SCALE GENOMIC DNA]</scope>
    <source>
        <strain evidence="3">KCTC 52416</strain>
    </source>
</reference>
<name>A0ABV7JMX1_9SPHI</name>
<keyword evidence="1" id="KW-0472">Membrane</keyword>
<keyword evidence="1" id="KW-1133">Transmembrane helix</keyword>
<feature type="transmembrane region" description="Helical" evidence="1">
    <location>
        <begin position="87"/>
        <end position="108"/>
    </location>
</feature>